<evidence type="ECO:0000256" key="1">
    <source>
        <dbReference type="SAM" id="Phobius"/>
    </source>
</evidence>
<feature type="transmembrane region" description="Helical" evidence="1">
    <location>
        <begin position="75"/>
        <end position="95"/>
    </location>
</feature>
<name>A0A6J4QZ64_9ACTN</name>
<keyword evidence="1" id="KW-0812">Transmembrane</keyword>
<feature type="transmembrane region" description="Helical" evidence="1">
    <location>
        <begin position="44"/>
        <end position="63"/>
    </location>
</feature>
<keyword evidence="1" id="KW-0472">Membrane</keyword>
<feature type="transmembrane region" description="Helical" evidence="1">
    <location>
        <begin position="115"/>
        <end position="138"/>
    </location>
</feature>
<keyword evidence="1" id="KW-1133">Transmembrane helix</keyword>
<sequence length="328" mass="33895">MSGRTNLGRNAQILKGLSLLYVVLVTLSLFFVHGESYRPAVSYVLLYLAASVIFTAAMALLLLPVRQFGEDLCVAFYVLYAMFLAGAVFFTGGASSELYALFFPLILASALHGSWGLGLTATVAVLVSYSLAVLPDALRGMASATGPAPVFFKLAVFALTGVFGLLAVGREAAAGTEEEGYELDKDGSILLGRLSGEIEARKGAPVGVILVDPGRELKDVDLLLERVRARIEDPILLGEGTVFGLVLGGSDDSAVESAARRALATAGSLGSEEARAGAAVYPRDARSAEDLLAAAGRALEAAFAAGSPAALVLAGGSLSDSSSFRAAR</sequence>
<dbReference type="EMBL" id="CADCVD010000184">
    <property type="protein sequence ID" value="CAA9459623.1"/>
    <property type="molecule type" value="Genomic_DNA"/>
</dbReference>
<feature type="transmembrane region" description="Helical" evidence="1">
    <location>
        <begin position="150"/>
        <end position="169"/>
    </location>
</feature>
<accession>A0A6J4QZ64</accession>
<feature type="transmembrane region" description="Helical" evidence="1">
    <location>
        <begin position="12"/>
        <end position="32"/>
    </location>
</feature>
<protein>
    <recommendedName>
        <fullName evidence="3">GGDEF domain-containing protein</fullName>
    </recommendedName>
</protein>
<reference evidence="2" key="1">
    <citation type="submission" date="2020-02" db="EMBL/GenBank/DDBJ databases">
        <authorList>
            <person name="Meier V. D."/>
        </authorList>
    </citation>
    <scope>NUCLEOTIDE SEQUENCE</scope>
    <source>
        <strain evidence="2">AVDCRST_MAG37</strain>
    </source>
</reference>
<evidence type="ECO:0008006" key="3">
    <source>
        <dbReference type="Google" id="ProtNLM"/>
    </source>
</evidence>
<organism evidence="2">
    <name type="scientific">uncultured Rubrobacteraceae bacterium</name>
    <dbReference type="NCBI Taxonomy" id="349277"/>
    <lineage>
        <taxon>Bacteria</taxon>
        <taxon>Bacillati</taxon>
        <taxon>Actinomycetota</taxon>
        <taxon>Rubrobacteria</taxon>
        <taxon>Rubrobacterales</taxon>
        <taxon>Rubrobacteraceae</taxon>
        <taxon>environmental samples</taxon>
    </lineage>
</organism>
<evidence type="ECO:0000313" key="2">
    <source>
        <dbReference type="EMBL" id="CAA9459623.1"/>
    </source>
</evidence>
<dbReference type="AlphaFoldDB" id="A0A6J4QZ64"/>
<proteinExistence type="predicted"/>
<gene>
    <name evidence="2" type="ORF">AVDCRST_MAG37-3557</name>
</gene>